<dbReference type="AlphaFoldDB" id="A0A323UQ50"/>
<accession>A0A323UQ50</accession>
<feature type="compositionally biased region" description="Basic residues" evidence="1">
    <location>
        <begin position="113"/>
        <end position="132"/>
    </location>
</feature>
<name>A0A323UQ50_RHOPL</name>
<organism evidence="2 3">
    <name type="scientific">Rhodopseudomonas palustris</name>
    <dbReference type="NCBI Taxonomy" id="1076"/>
    <lineage>
        <taxon>Bacteria</taxon>
        <taxon>Pseudomonadati</taxon>
        <taxon>Pseudomonadota</taxon>
        <taxon>Alphaproteobacteria</taxon>
        <taxon>Hyphomicrobiales</taxon>
        <taxon>Nitrobacteraceae</taxon>
        <taxon>Rhodopseudomonas</taxon>
    </lineage>
</organism>
<evidence type="ECO:0000313" key="2">
    <source>
        <dbReference type="EMBL" id="PZA13256.1"/>
    </source>
</evidence>
<evidence type="ECO:0000256" key="1">
    <source>
        <dbReference type="SAM" id="MobiDB-lite"/>
    </source>
</evidence>
<dbReference type="Proteomes" id="UP000248134">
    <property type="component" value="Unassembled WGS sequence"/>
</dbReference>
<dbReference type="EMBL" id="QKQS01000006">
    <property type="protein sequence ID" value="PZA13256.1"/>
    <property type="molecule type" value="Genomic_DNA"/>
</dbReference>
<dbReference type="OrthoDB" id="5765492at2"/>
<reference evidence="2 3" key="1">
    <citation type="submission" date="2018-06" db="EMBL/GenBank/DDBJ databases">
        <title>Draft Whole-Genome Sequence of the purple photosynthetic bacterium Rhodospeudomonas palustris XCP.</title>
        <authorList>
            <person name="Rayyan A."/>
            <person name="Meyer T.E."/>
            <person name="Kyndt J.A."/>
        </authorList>
    </citation>
    <scope>NUCLEOTIDE SEQUENCE [LARGE SCALE GENOMIC DNA]</scope>
    <source>
        <strain evidence="2 3">XCP</strain>
    </source>
</reference>
<evidence type="ECO:0000313" key="3">
    <source>
        <dbReference type="Proteomes" id="UP000248134"/>
    </source>
</evidence>
<feature type="region of interest" description="Disordered" evidence="1">
    <location>
        <begin position="102"/>
        <end position="144"/>
    </location>
</feature>
<protein>
    <submittedName>
        <fullName evidence="2">Uncharacterized protein</fullName>
    </submittedName>
</protein>
<gene>
    <name evidence="2" type="ORF">DNX69_02435</name>
</gene>
<comment type="caution">
    <text evidence="2">The sequence shown here is derived from an EMBL/GenBank/DDBJ whole genome shotgun (WGS) entry which is preliminary data.</text>
</comment>
<dbReference type="RefSeq" id="WP_110784432.1">
    <property type="nucleotide sequence ID" value="NZ_QKQS01000006.1"/>
</dbReference>
<proteinExistence type="predicted"/>
<sequence>MTPKQTLIVWCLLGRKGQALQAEIRPEVDKKDREALVADGLISSSKIGRALGLKLEDKGWNWAGEHLGDELPKNYHVLQQWLAMLKQHFESSGVTLAEFIGPAPEWPPAKPPKQPRRKKSPAQRKSKSKKTKGRDQPDAPSPEQLRARIEQAYLVITNGRRGVPVPLGQLREQLSDLDRTTVDGALLRIHQTETNAGFGRNDDPKSISPDEAEAAFSTGGDPYHFIWFQS</sequence>